<organism evidence="1">
    <name type="scientific">bioreactor metagenome</name>
    <dbReference type="NCBI Taxonomy" id="1076179"/>
    <lineage>
        <taxon>unclassified sequences</taxon>
        <taxon>metagenomes</taxon>
        <taxon>ecological metagenomes</taxon>
    </lineage>
</organism>
<comment type="caution">
    <text evidence="1">The sequence shown here is derived from an EMBL/GenBank/DDBJ whole genome shotgun (WGS) entry which is preliminary data.</text>
</comment>
<dbReference type="EMBL" id="VSSQ01004971">
    <property type="protein sequence ID" value="MPM27349.1"/>
    <property type="molecule type" value="Genomic_DNA"/>
</dbReference>
<evidence type="ECO:0000313" key="1">
    <source>
        <dbReference type="EMBL" id="MPM27349.1"/>
    </source>
</evidence>
<name>A0A644YG89_9ZZZZ</name>
<sequence length="119" mass="13911">MDRHGFIQFDQVFALVRQAEPFYDGFNLQGDFDPCFEQKWVVPELLQAFVEGLNAYAYVHDLLAGTLPLAQKRLDRFILQIQEMDQHSPSDRRPFELQRKQGQVDQFLFPVLQAGTHLE</sequence>
<gene>
    <name evidence="1" type="ORF">SDC9_73859</name>
</gene>
<proteinExistence type="predicted"/>
<protein>
    <submittedName>
        <fullName evidence="1">Uncharacterized protein</fullName>
    </submittedName>
</protein>
<reference evidence="1" key="1">
    <citation type="submission" date="2019-08" db="EMBL/GenBank/DDBJ databases">
        <authorList>
            <person name="Kucharzyk K."/>
            <person name="Murdoch R.W."/>
            <person name="Higgins S."/>
            <person name="Loffler F."/>
        </authorList>
    </citation>
    <scope>NUCLEOTIDE SEQUENCE</scope>
</reference>
<accession>A0A644YG89</accession>
<dbReference type="AlphaFoldDB" id="A0A644YG89"/>